<dbReference type="InterPro" id="IPR009042">
    <property type="entry name" value="RNA_pol_sigma70_r1_2"/>
</dbReference>
<dbReference type="InterPro" id="IPR007624">
    <property type="entry name" value="RNA_pol_sigma70_r3"/>
</dbReference>
<comment type="caution">
    <text evidence="9">The sequence shown here is derived from an EMBL/GenBank/DDBJ whole genome shotgun (WGS) entry which is preliminary data.</text>
</comment>
<dbReference type="Pfam" id="PF00140">
    <property type="entry name" value="Sigma70_r1_2"/>
    <property type="match status" value="1"/>
</dbReference>
<dbReference type="Proteomes" id="UP000178606">
    <property type="component" value="Unassembled WGS sequence"/>
</dbReference>
<gene>
    <name evidence="9" type="ORF">A3F84_00895</name>
</gene>
<dbReference type="GO" id="GO:0006352">
    <property type="term" value="P:DNA-templated transcription initiation"/>
    <property type="evidence" value="ECO:0007669"/>
    <property type="project" value="InterPro"/>
</dbReference>
<evidence type="ECO:0000256" key="2">
    <source>
        <dbReference type="ARBA" id="ARBA00023082"/>
    </source>
</evidence>
<dbReference type="InterPro" id="IPR000943">
    <property type="entry name" value="RNA_pol_sigma70"/>
</dbReference>
<evidence type="ECO:0000256" key="3">
    <source>
        <dbReference type="ARBA" id="ARBA00023125"/>
    </source>
</evidence>
<keyword evidence="2" id="KW-0731">Sigma factor</keyword>
<evidence type="ECO:0008006" key="11">
    <source>
        <dbReference type="Google" id="ProtNLM"/>
    </source>
</evidence>
<dbReference type="Gene3D" id="1.10.10.10">
    <property type="entry name" value="Winged helix-like DNA-binding domain superfamily/Winged helix DNA-binding domain"/>
    <property type="match status" value="2"/>
</dbReference>
<evidence type="ECO:0000259" key="5">
    <source>
        <dbReference type="Pfam" id="PF00140"/>
    </source>
</evidence>
<name>A0A1F6C5I0_HANXR</name>
<dbReference type="InterPro" id="IPR013325">
    <property type="entry name" value="RNA_pol_sigma_r2"/>
</dbReference>
<dbReference type="PIRSF" id="PIRSF000770">
    <property type="entry name" value="RNA_pol_sigma-SigE/K"/>
    <property type="match status" value="1"/>
</dbReference>
<dbReference type="Pfam" id="PF04539">
    <property type="entry name" value="Sigma70_r3"/>
    <property type="match status" value="1"/>
</dbReference>
<evidence type="ECO:0000313" key="9">
    <source>
        <dbReference type="EMBL" id="OGG44415.1"/>
    </source>
</evidence>
<dbReference type="AlphaFoldDB" id="A0A1F6C5I0"/>
<dbReference type="Pfam" id="PF04542">
    <property type="entry name" value="Sigma70_r2"/>
    <property type="match status" value="1"/>
</dbReference>
<protein>
    <recommendedName>
        <fullName evidence="11">RNA polymerase subunit sigma</fullName>
    </recommendedName>
</protein>
<dbReference type="NCBIfam" id="TIGR02937">
    <property type="entry name" value="sigma70-ECF"/>
    <property type="match status" value="1"/>
</dbReference>
<dbReference type="SUPFAM" id="SSF88659">
    <property type="entry name" value="Sigma3 and sigma4 domains of RNA polymerase sigma factors"/>
    <property type="match status" value="2"/>
</dbReference>
<feature type="domain" description="RNA polymerase sigma-70 region 2" evidence="7">
    <location>
        <begin position="43"/>
        <end position="112"/>
    </location>
</feature>
<dbReference type="InterPro" id="IPR050239">
    <property type="entry name" value="Sigma-70_RNA_pol_init_factors"/>
</dbReference>
<evidence type="ECO:0000259" key="7">
    <source>
        <dbReference type="Pfam" id="PF04542"/>
    </source>
</evidence>
<dbReference type="SUPFAM" id="SSF88946">
    <property type="entry name" value="Sigma2 domain of RNA polymerase sigma factors"/>
    <property type="match status" value="1"/>
</dbReference>
<dbReference type="PANTHER" id="PTHR30603:SF47">
    <property type="entry name" value="RNA POLYMERASE SIGMA FACTOR SIGD, CHLOROPLASTIC"/>
    <property type="match status" value="1"/>
</dbReference>
<evidence type="ECO:0000259" key="6">
    <source>
        <dbReference type="Pfam" id="PF04539"/>
    </source>
</evidence>
<dbReference type="InterPro" id="IPR036388">
    <property type="entry name" value="WH-like_DNA-bd_sf"/>
</dbReference>
<dbReference type="GO" id="GO:0003677">
    <property type="term" value="F:DNA binding"/>
    <property type="evidence" value="ECO:0007669"/>
    <property type="project" value="UniProtKB-KW"/>
</dbReference>
<evidence type="ECO:0000256" key="1">
    <source>
        <dbReference type="ARBA" id="ARBA00023015"/>
    </source>
</evidence>
<feature type="domain" description="RNA polymerase sigma-70 region 1.2" evidence="5">
    <location>
        <begin position="7"/>
        <end position="36"/>
    </location>
</feature>
<reference evidence="9 10" key="1">
    <citation type="journal article" date="2016" name="Nat. Commun.">
        <title>Thousands of microbial genomes shed light on interconnected biogeochemical processes in an aquifer system.</title>
        <authorList>
            <person name="Anantharaman K."/>
            <person name="Brown C.T."/>
            <person name="Hug L.A."/>
            <person name="Sharon I."/>
            <person name="Castelle C.J."/>
            <person name="Probst A.J."/>
            <person name="Thomas B.C."/>
            <person name="Singh A."/>
            <person name="Wilkins M.J."/>
            <person name="Karaoz U."/>
            <person name="Brodie E.L."/>
            <person name="Williams K.H."/>
            <person name="Hubbard S.S."/>
            <person name="Banfield J.F."/>
        </authorList>
    </citation>
    <scope>NUCLEOTIDE SEQUENCE [LARGE SCALE GENOMIC DNA]</scope>
    <source>
        <strain evidence="10">RIFCSPLOWO2_12_FULL_64_10</strain>
    </source>
</reference>
<dbReference type="InterPro" id="IPR013324">
    <property type="entry name" value="RNA_pol_sigma_r3/r4-like"/>
</dbReference>
<keyword evidence="3" id="KW-0238">DNA-binding</keyword>
<proteinExistence type="predicted"/>
<feature type="domain" description="RNA polymerase sigma-70 region 3" evidence="6">
    <location>
        <begin position="124"/>
        <end position="196"/>
    </location>
</feature>
<evidence type="ECO:0000256" key="4">
    <source>
        <dbReference type="ARBA" id="ARBA00023163"/>
    </source>
</evidence>
<dbReference type="CDD" id="cd06171">
    <property type="entry name" value="Sigma70_r4"/>
    <property type="match status" value="1"/>
</dbReference>
<evidence type="ECO:0000313" key="10">
    <source>
        <dbReference type="Proteomes" id="UP000178606"/>
    </source>
</evidence>
<evidence type="ECO:0000259" key="8">
    <source>
        <dbReference type="Pfam" id="PF04545"/>
    </source>
</evidence>
<dbReference type="EMBL" id="MFKF01000404">
    <property type="protein sequence ID" value="OGG44415.1"/>
    <property type="molecule type" value="Genomic_DNA"/>
</dbReference>
<dbReference type="GO" id="GO:0016987">
    <property type="term" value="F:sigma factor activity"/>
    <property type="evidence" value="ECO:0007669"/>
    <property type="project" value="UniProtKB-KW"/>
</dbReference>
<dbReference type="InterPro" id="IPR014284">
    <property type="entry name" value="RNA_pol_sigma-70_dom"/>
</dbReference>
<feature type="domain" description="RNA polymerase sigma-70 region 4" evidence="8">
    <location>
        <begin position="211"/>
        <end position="264"/>
    </location>
</feature>
<dbReference type="InterPro" id="IPR007627">
    <property type="entry name" value="RNA_pol_sigma70_r2"/>
</dbReference>
<dbReference type="PRINTS" id="PR00046">
    <property type="entry name" value="SIGMA70FCT"/>
</dbReference>
<sequence>MQDRELLNLYFRDITPSEPLSSEEETQLARQIREGDLSARDRLVSANLRFVVLLAREYQNCGVPLPDLIGAGNMGLIIAAERFDETKGFRFISYAACWIRNCILQTLSQHAWLVRLPLNRIGLLKKISRVSRRLLQAHGDEPGPEAIAKQLNVSVEMVQDTLMRAQGTWSIDAAYWENDRCSLLDELVEDEGKSPEARLVEASVHAHVKRAMDALEKREGEVLRLYFGLDDEDPLTLEEIGGRLNLTRERVRQIKERAINRLRHPRLRAHLDALRSPI</sequence>
<organism evidence="9 10">
    <name type="scientific">Handelsmanbacteria sp. (strain RIFCSPLOWO2_12_FULL_64_10)</name>
    <dbReference type="NCBI Taxonomy" id="1817868"/>
    <lineage>
        <taxon>Bacteria</taxon>
        <taxon>Candidatus Handelsmaniibacteriota</taxon>
    </lineage>
</organism>
<keyword evidence="1" id="KW-0805">Transcription regulation</keyword>
<dbReference type="Gene3D" id="1.20.120.1810">
    <property type="match status" value="1"/>
</dbReference>
<dbReference type="InterPro" id="IPR007630">
    <property type="entry name" value="RNA_pol_sigma70_r4"/>
</dbReference>
<dbReference type="Pfam" id="PF04545">
    <property type="entry name" value="Sigma70_r4"/>
    <property type="match status" value="1"/>
</dbReference>
<dbReference type="PANTHER" id="PTHR30603">
    <property type="entry name" value="RNA POLYMERASE SIGMA FACTOR RPO"/>
    <property type="match status" value="1"/>
</dbReference>
<keyword evidence="4" id="KW-0804">Transcription</keyword>
<accession>A0A1F6C5I0</accession>